<dbReference type="SUPFAM" id="SSF46626">
    <property type="entry name" value="Cytochrome c"/>
    <property type="match status" value="3"/>
</dbReference>
<evidence type="ECO:0000256" key="12">
    <source>
        <dbReference type="PIRSR" id="PIRSR000018-51"/>
    </source>
</evidence>
<evidence type="ECO:0000256" key="8">
    <source>
        <dbReference type="ARBA" id="ARBA00022982"/>
    </source>
</evidence>
<feature type="binding site" description="covalent" evidence="11">
    <location>
        <position position="339"/>
    </location>
    <ligand>
        <name>heme c</name>
        <dbReference type="ChEBI" id="CHEBI:61717"/>
        <label>3</label>
    </ligand>
</feature>
<dbReference type="PANTHER" id="PTHR35008">
    <property type="entry name" value="BLL4482 PROTEIN-RELATED"/>
    <property type="match status" value="1"/>
</dbReference>
<dbReference type="PRINTS" id="PR00605">
    <property type="entry name" value="CYTCHROMECIC"/>
</dbReference>
<evidence type="ECO:0000256" key="9">
    <source>
        <dbReference type="ARBA" id="ARBA00023004"/>
    </source>
</evidence>
<keyword evidence="10 13" id="KW-0472">Membrane</keyword>
<dbReference type="GO" id="GO:0016614">
    <property type="term" value="F:oxidoreductase activity, acting on CH-OH group of donors"/>
    <property type="evidence" value="ECO:0007669"/>
    <property type="project" value="InterPro"/>
</dbReference>
<dbReference type="GO" id="GO:0020037">
    <property type="term" value="F:heme binding"/>
    <property type="evidence" value="ECO:0007669"/>
    <property type="project" value="InterPro"/>
</dbReference>
<dbReference type="RefSeq" id="WP_059745923.1">
    <property type="nucleotide sequence ID" value="NZ_JBOZOX010000021.1"/>
</dbReference>
<evidence type="ECO:0000256" key="11">
    <source>
        <dbReference type="PIRSR" id="PIRSR000018-50"/>
    </source>
</evidence>
<evidence type="ECO:0000256" key="10">
    <source>
        <dbReference type="ARBA" id="ARBA00023136"/>
    </source>
</evidence>
<feature type="binding site" description="covalent" evidence="11">
    <location>
        <position position="336"/>
    </location>
    <ligand>
        <name>heme c</name>
        <dbReference type="ChEBI" id="CHEBI:61717"/>
        <label>3</label>
    </ligand>
</feature>
<dbReference type="GO" id="GO:0009055">
    <property type="term" value="F:electron transfer activity"/>
    <property type="evidence" value="ECO:0007669"/>
    <property type="project" value="InterPro"/>
</dbReference>
<feature type="domain" description="Cytochrome c" evidence="14">
    <location>
        <begin position="188"/>
        <end position="296"/>
    </location>
</feature>
<feature type="domain" description="Cytochrome c" evidence="14">
    <location>
        <begin position="323"/>
        <end position="409"/>
    </location>
</feature>
<dbReference type="PANTHER" id="PTHR35008:SF8">
    <property type="entry name" value="ALCOHOL DEHYDROGENASE CYTOCHROME C SUBUNIT"/>
    <property type="match status" value="1"/>
</dbReference>
<organism evidence="15">
    <name type="scientific">Shewanella frigidimarina</name>
    <dbReference type="NCBI Taxonomy" id="56812"/>
    <lineage>
        <taxon>Bacteria</taxon>
        <taxon>Pseudomonadati</taxon>
        <taxon>Pseudomonadota</taxon>
        <taxon>Gammaproteobacteria</taxon>
        <taxon>Alteromonadales</taxon>
        <taxon>Shewanellaceae</taxon>
        <taxon>Shewanella</taxon>
    </lineage>
</organism>
<feature type="binding site" description="covalent" evidence="11">
    <location>
        <position position="203"/>
    </location>
    <ligand>
        <name>heme c</name>
        <dbReference type="ChEBI" id="CHEBI:61717"/>
        <label>2</label>
    </ligand>
</feature>
<evidence type="ECO:0000256" key="2">
    <source>
        <dbReference type="ARBA" id="ARBA00022448"/>
    </source>
</evidence>
<comment type="subcellular location">
    <subcellularLocation>
        <location evidence="1">Cell membrane</location>
    </subcellularLocation>
</comment>
<keyword evidence="8" id="KW-0249">Electron transport</keyword>
<evidence type="ECO:0000256" key="5">
    <source>
        <dbReference type="ARBA" id="ARBA00022723"/>
    </source>
</evidence>
<keyword evidence="2" id="KW-0813">Transport</keyword>
<feature type="domain" description="Cytochrome c" evidence="14">
    <location>
        <begin position="42"/>
        <end position="145"/>
    </location>
</feature>
<keyword evidence="6" id="KW-0732">Signal</keyword>
<accession>A0A106C0P8</accession>
<keyword evidence="3" id="KW-1003">Cell membrane</keyword>
<comment type="cofactor">
    <cofactor evidence="11">
        <name>heme c</name>
        <dbReference type="ChEBI" id="CHEBI:61717"/>
    </cofactor>
    <text evidence="11">Binds 3 heme c groups covalently per subunit.</text>
</comment>
<evidence type="ECO:0000256" key="7">
    <source>
        <dbReference type="ARBA" id="ARBA00022737"/>
    </source>
</evidence>
<comment type="caution">
    <text evidence="15">The sequence shown here is derived from an EMBL/GenBank/DDBJ whole genome shotgun (WGS) entry which is preliminary data.</text>
</comment>
<feature type="transmembrane region" description="Helical" evidence="13">
    <location>
        <begin position="5"/>
        <end position="25"/>
    </location>
</feature>
<dbReference type="InterPro" id="IPR008168">
    <property type="entry name" value="Cyt_C_IC"/>
</dbReference>
<keyword evidence="5 12" id="KW-0479">Metal-binding</keyword>
<evidence type="ECO:0000256" key="1">
    <source>
        <dbReference type="ARBA" id="ARBA00004236"/>
    </source>
</evidence>
<gene>
    <name evidence="15" type="ORF">AWJ07_05685</name>
</gene>
<evidence type="ECO:0000256" key="13">
    <source>
        <dbReference type="SAM" id="Phobius"/>
    </source>
</evidence>
<keyword evidence="7" id="KW-0677">Repeat</keyword>
<feature type="binding site" description="covalent" evidence="11">
    <location>
        <position position="206"/>
    </location>
    <ligand>
        <name>heme c</name>
        <dbReference type="ChEBI" id="CHEBI:61717"/>
        <label>2</label>
    </ligand>
</feature>
<keyword evidence="13" id="KW-0812">Transmembrane</keyword>
<dbReference type="Pfam" id="PF00034">
    <property type="entry name" value="Cytochrom_C"/>
    <property type="match status" value="1"/>
</dbReference>
<feature type="binding site" description="axial binding residue" evidence="12">
    <location>
        <position position="340"/>
    </location>
    <ligand>
        <name>heme c</name>
        <dbReference type="ChEBI" id="CHEBI:61717"/>
        <label>3</label>
    </ligand>
    <ligandPart>
        <name>Fe</name>
        <dbReference type="ChEBI" id="CHEBI:18248"/>
    </ligandPart>
</feature>
<evidence type="ECO:0000259" key="14">
    <source>
        <dbReference type="PROSITE" id="PS51007"/>
    </source>
</evidence>
<dbReference type="PIRSF" id="PIRSF000018">
    <property type="entry name" value="Mb_ADH_cyt_c"/>
    <property type="match status" value="1"/>
</dbReference>
<feature type="binding site" description="axial binding residue" evidence="12">
    <location>
        <position position="60"/>
    </location>
    <ligand>
        <name>heme c</name>
        <dbReference type="ChEBI" id="CHEBI:61717"/>
        <label>1</label>
    </ligand>
    <ligandPart>
        <name>Fe</name>
        <dbReference type="ChEBI" id="CHEBI:18248"/>
    </ligandPart>
</feature>
<dbReference type="InterPro" id="IPR009056">
    <property type="entry name" value="Cyt_c-like_dom"/>
</dbReference>
<dbReference type="GO" id="GO:0005886">
    <property type="term" value="C:plasma membrane"/>
    <property type="evidence" value="ECO:0007669"/>
    <property type="project" value="UniProtKB-SubCell"/>
</dbReference>
<evidence type="ECO:0000313" key="15">
    <source>
        <dbReference type="EMBL" id="KVX02061.1"/>
    </source>
</evidence>
<dbReference type="InterPro" id="IPR014353">
    <property type="entry name" value="Membr-bd_ADH_cyt_c"/>
</dbReference>
<protein>
    <submittedName>
        <fullName evidence="15">Aldehyde dehydrogenase</fullName>
    </submittedName>
</protein>
<evidence type="ECO:0000256" key="6">
    <source>
        <dbReference type="ARBA" id="ARBA00022729"/>
    </source>
</evidence>
<evidence type="ECO:0000256" key="3">
    <source>
        <dbReference type="ARBA" id="ARBA00022475"/>
    </source>
</evidence>
<keyword evidence="4 11" id="KW-0349">Heme</keyword>
<feature type="binding site" description="axial binding residue" evidence="12">
    <location>
        <position position="207"/>
    </location>
    <ligand>
        <name>heme c</name>
        <dbReference type="ChEBI" id="CHEBI:61717"/>
        <label>2</label>
    </ligand>
    <ligandPart>
        <name>Fe</name>
        <dbReference type="ChEBI" id="CHEBI:18248"/>
    </ligandPart>
</feature>
<dbReference type="PROSITE" id="PS51007">
    <property type="entry name" value="CYTC"/>
    <property type="match status" value="3"/>
</dbReference>
<dbReference type="InterPro" id="IPR051459">
    <property type="entry name" value="Cytochrome_c-type_DH"/>
</dbReference>
<dbReference type="InterPro" id="IPR036909">
    <property type="entry name" value="Cyt_c-like_dom_sf"/>
</dbReference>
<dbReference type="EMBL" id="LRDC01000018">
    <property type="protein sequence ID" value="KVX02061.1"/>
    <property type="molecule type" value="Genomic_DNA"/>
</dbReference>
<feature type="binding site" description="covalent" evidence="11">
    <location>
        <position position="59"/>
    </location>
    <ligand>
        <name>heme c</name>
        <dbReference type="ChEBI" id="CHEBI:61717"/>
        <label>1</label>
    </ligand>
</feature>
<sequence>MLKRIVYGVCGAAIVGLGIFSIYAWHPAIDPVVPTQTDYSPQVIEQGKILAAAGYCSTCHTPPGGTAYAGNYEMHTDFGTIYSSNITPDVETGIGSWSQAAFARAMRTGVSRDGHHLLPAFPFEHFNKMTDDDINAIYAYIMTSVPAVNQVKKENGIPFPLNIRWFQAGWKLLFADTQAFEVNSKQSAEWNRGAYLAEGIAHCGACHTPRNALGGEKYAQMYQGAAIDGWIAPSLTSTSTSPIPWRAQDFYEYLTTGNSPYHGSAAGPMAPVMHKGLSALPDSDIEAISGYFAEIARTNNTDEPDSSSTLQAAIAAQHQQPDQRIDEGARLYATACQACHYNSDQLVKGRPLITIGSATHLNDPTNLINVILDGVRSDQGISGVVMPGFRDALSDEDITAIAAYLRQAAGENTWPKLQQQVGEIRNQPRFEH</sequence>
<evidence type="ECO:0000256" key="4">
    <source>
        <dbReference type="ARBA" id="ARBA00022617"/>
    </source>
</evidence>
<keyword evidence="9 12" id="KW-0408">Iron</keyword>
<dbReference type="Proteomes" id="UP000055702">
    <property type="component" value="Unassembled WGS sequence"/>
</dbReference>
<dbReference type="AlphaFoldDB" id="A0A106C0P8"/>
<dbReference type="Pfam" id="PF13442">
    <property type="entry name" value="Cytochrome_CBB3"/>
    <property type="match status" value="1"/>
</dbReference>
<name>A0A106C0P8_SHEFR</name>
<reference evidence="15 16" key="1">
    <citation type="submission" date="2016-01" db="EMBL/GenBank/DDBJ databases">
        <title>Draft genome of the antarctic isolate Shewanella frigidimarina Ag06-30.</title>
        <authorList>
            <person name="Parmeciano Di Noto G."/>
            <person name="Vazquez S."/>
            <person name="Mac Cormack W."/>
            <person name="Iriarte A."/>
            <person name="Quiroga C."/>
        </authorList>
    </citation>
    <scope>NUCLEOTIDE SEQUENCE [LARGE SCALE GENOMIC DNA]</scope>
    <source>
        <strain evidence="15 16">Ag06-30</strain>
    </source>
</reference>
<keyword evidence="13" id="KW-1133">Transmembrane helix</keyword>
<proteinExistence type="predicted"/>
<dbReference type="Gene3D" id="1.10.760.10">
    <property type="entry name" value="Cytochrome c-like domain"/>
    <property type="match status" value="3"/>
</dbReference>
<feature type="binding site" description="covalent" evidence="11">
    <location>
        <position position="56"/>
    </location>
    <ligand>
        <name>heme c</name>
        <dbReference type="ChEBI" id="CHEBI:61717"/>
        <label>1</label>
    </ligand>
</feature>
<dbReference type="GO" id="GO:0005506">
    <property type="term" value="F:iron ion binding"/>
    <property type="evidence" value="ECO:0007669"/>
    <property type="project" value="InterPro"/>
</dbReference>
<evidence type="ECO:0000313" key="16">
    <source>
        <dbReference type="Proteomes" id="UP000055702"/>
    </source>
</evidence>